<keyword evidence="1" id="KW-0812">Transmembrane</keyword>
<sequence length="99" mass="10194">MMRILILVAYVALSTFQAVIICSGLDAWTGIPAVAAVPIATLLGLVPGPGTILAILAAGSAWGWPWFGSTALFASLLALWTHVALHHALPAFSSPSDGE</sequence>
<dbReference type="Proteomes" id="UP000700706">
    <property type="component" value="Unassembled WGS sequence"/>
</dbReference>
<comment type="caution">
    <text evidence="2">The sequence shown here is derived from an EMBL/GenBank/DDBJ whole genome shotgun (WGS) entry which is preliminary data.</text>
</comment>
<name>A0A952FLC5_9PROT</name>
<keyword evidence="1" id="KW-0472">Membrane</keyword>
<keyword evidence="1" id="KW-1133">Transmembrane helix</keyword>
<dbReference type="AlphaFoldDB" id="A0A952FLC5"/>
<reference evidence="2" key="1">
    <citation type="submission" date="2020-06" db="EMBL/GenBank/DDBJ databases">
        <title>Stable isotope informed genome-resolved metagenomics uncovers potential trophic interactions in rhizosphere soil.</title>
        <authorList>
            <person name="Starr E.P."/>
            <person name="Shi S."/>
            <person name="Blazewicz S.J."/>
            <person name="Koch B.J."/>
            <person name="Probst A.J."/>
            <person name="Hungate B.A."/>
            <person name="Pett-Ridge J."/>
            <person name="Firestone M.K."/>
            <person name="Banfield J.F."/>
        </authorList>
    </citation>
    <scope>NUCLEOTIDE SEQUENCE</scope>
    <source>
        <strain evidence="2">YM_69_17</strain>
    </source>
</reference>
<evidence type="ECO:0000313" key="3">
    <source>
        <dbReference type="Proteomes" id="UP000700706"/>
    </source>
</evidence>
<accession>A0A952FLC5</accession>
<evidence type="ECO:0000313" key="2">
    <source>
        <dbReference type="EMBL" id="MBW8725290.1"/>
    </source>
</evidence>
<feature type="transmembrane region" description="Helical" evidence="1">
    <location>
        <begin position="64"/>
        <end position="85"/>
    </location>
</feature>
<organism evidence="2 3">
    <name type="scientific">Inquilinus limosus</name>
    <dbReference type="NCBI Taxonomy" id="171674"/>
    <lineage>
        <taxon>Bacteria</taxon>
        <taxon>Pseudomonadati</taxon>
        <taxon>Pseudomonadota</taxon>
        <taxon>Alphaproteobacteria</taxon>
        <taxon>Rhodospirillales</taxon>
        <taxon>Rhodospirillaceae</taxon>
        <taxon>Inquilinus</taxon>
    </lineage>
</organism>
<dbReference type="EMBL" id="JAEKLZ010000166">
    <property type="protein sequence ID" value="MBW8725290.1"/>
    <property type="molecule type" value="Genomic_DNA"/>
</dbReference>
<protein>
    <submittedName>
        <fullName evidence="2">Uncharacterized protein</fullName>
    </submittedName>
</protein>
<gene>
    <name evidence="2" type="ORF">JF625_09080</name>
</gene>
<feature type="transmembrane region" description="Helical" evidence="1">
    <location>
        <begin position="34"/>
        <end position="57"/>
    </location>
</feature>
<evidence type="ECO:0000256" key="1">
    <source>
        <dbReference type="SAM" id="Phobius"/>
    </source>
</evidence>
<proteinExistence type="predicted"/>